<evidence type="ECO:0000313" key="1">
    <source>
        <dbReference type="EMBL" id="KNC81428.1"/>
    </source>
</evidence>
<gene>
    <name evidence="1" type="ORF">SARC_06244</name>
</gene>
<dbReference type="AlphaFoldDB" id="A0A0L0FZN0"/>
<protein>
    <submittedName>
        <fullName evidence="1">Uncharacterized protein</fullName>
    </submittedName>
</protein>
<dbReference type="EMBL" id="KQ242034">
    <property type="protein sequence ID" value="KNC81428.1"/>
    <property type="molecule type" value="Genomic_DNA"/>
</dbReference>
<keyword evidence="2" id="KW-1185">Reference proteome</keyword>
<organism evidence="1 2">
    <name type="scientific">Sphaeroforma arctica JP610</name>
    <dbReference type="NCBI Taxonomy" id="667725"/>
    <lineage>
        <taxon>Eukaryota</taxon>
        <taxon>Ichthyosporea</taxon>
        <taxon>Ichthyophonida</taxon>
        <taxon>Sphaeroforma</taxon>
    </lineage>
</organism>
<evidence type="ECO:0000313" key="2">
    <source>
        <dbReference type="Proteomes" id="UP000054560"/>
    </source>
</evidence>
<dbReference type="Proteomes" id="UP000054560">
    <property type="component" value="Unassembled WGS sequence"/>
</dbReference>
<sequence>MHVPQGKGGYSDNDPIVDDFDDFVPPSSGPWNSVAVQNRTVTEIAAQHSPGEKGTNDWSDPNMMEMASELFEKLTAHLRDENRCCLLQLGFGFWSEFHVSGITMKPGVNFPTAEQIDTLFGIVKAHRGPLQAAVSVGVGDDERVLNDSFRADTIIGIFYDSFMKTRGSESAYETKLYIGCNSDERVYTILQ</sequence>
<dbReference type="RefSeq" id="XP_014155330.1">
    <property type="nucleotide sequence ID" value="XM_014299855.1"/>
</dbReference>
<dbReference type="GeneID" id="25906748"/>
<accession>A0A0L0FZN0</accession>
<reference evidence="1 2" key="1">
    <citation type="submission" date="2011-02" db="EMBL/GenBank/DDBJ databases">
        <title>The Genome Sequence of Sphaeroforma arctica JP610.</title>
        <authorList>
            <consortium name="The Broad Institute Genome Sequencing Platform"/>
            <person name="Russ C."/>
            <person name="Cuomo C."/>
            <person name="Young S.K."/>
            <person name="Zeng Q."/>
            <person name="Gargeya S."/>
            <person name="Alvarado L."/>
            <person name="Berlin A."/>
            <person name="Chapman S.B."/>
            <person name="Chen Z."/>
            <person name="Freedman E."/>
            <person name="Gellesch M."/>
            <person name="Goldberg J."/>
            <person name="Griggs A."/>
            <person name="Gujja S."/>
            <person name="Heilman E."/>
            <person name="Heiman D."/>
            <person name="Howarth C."/>
            <person name="Mehta T."/>
            <person name="Neiman D."/>
            <person name="Pearson M."/>
            <person name="Roberts A."/>
            <person name="Saif S."/>
            <person name="Shea T."/>
            <person name="Shenoy N."/>
            <person name="Sisk P."/>
            <person name="Stolte C."/>
            <person name="Sykes S."/>
            <person name="White J."/>
            <person name="Yandava C."/>
            <person name="Burger G."/>
            <person name="Gray M.W."/>
            <person name="Holland P.W.H."/>
            <person name="King N."/>
            <person name="Lang F.B.F."/>
            <person name="Roger A.J."/>
            <person name="Ruiz-Trillo I."/>
            <person name="Haas B."/>
            <person name="Nusbaum C."/>
            <person name="Birren B."/>
        </authorList>
    </citation>
    <scope>NUCLEOTIDE SEQUENCE [LARGE SCALE GENOMIC DNA]</scope>
    <source>
        <strain evidence="1 2">JP610</strain>
    </source>
</reference>
<name>A0A0L0FZN0_9EUKA</name>
<proteinExistence type="predicted"/>